<keyword evidence="5" id="KW-0808">Transferase</keyword>
<evidence type="ECO:0000313" key="14">
    <source>
        <dbReference type="Proteomes" id="UP001056429"/>
    </source>
</evidence>
<dbReference type="InterPro" id="IPR050351">
    <property type="entry name" value="BphY/WalK/GraS-like"/>
</dbReference>
<keyword evidence="14" id="KW-1185">Reference proteome</keyword>
<dbReference type="SUPFAM" id="SSF55874">
    <property type="entry name" value="ATPase domain of HSP90 chaperone/DNA topoisomerase II/histidine kinase"/>
    <property type="match status" value="1"/>
</dbReference>
<gene>
    <name evidence="13" type="ORF">KDK92_19010</name>
</gene>
<evidence type="ECO:0000313" key="13">
    <source>
        <dbReference type="EMBL" id="MCM1991834.1"/>
    </source>
</evidence>
<dbReference type="PANTHER" id="PTHR45453">
    <property type="entry name" value="PHOSPHATE REGULON SENSOR PROTEIN PHOR"/>
    <property type="match status" value="1"/>
</dbReference>
<feature type="transmembrane region" description="Helical" evidence="11">
    <location>
        <begin position="35"/>
        <end position="53"/>
    </location>
</feature>
<evidence type="ECO:0000259" key="12">
    <source>
        <dbReference type="PROSITE" id="PS50109"/>
    </source>
</evidence>
<dbReference type="InterPro" id="IPR036890">
    <property type="entry name" value="HATPase_C_sf"/>
</dbReference>
<dbReference type="AlphaFoldDB" id="A0A9J6P4X4"/>
<dbReference type="PROSITE" id="PS50109">
    <property type="entry name" value="HIS_KIN"/>
    <property type="match status" value="1"/>
</dbReference>
<reference evidence="13" key="1">
    <citation type="journal article" date="2021" name="mSystems">
        <title>Bacteria and Archaea Synergistically Convert Glycine Betaine to Biogenic Methane in the Formosa Cold Seep of the South China Sea.</title>
        <authorList>
            <person name="Li L."/>
            <person name="Zhang W."/>
            <person name="Zhang S."/>
            <person name="Song L."/>
            <person name="Sun Q."/>
            <person name="Zhang H."/>
            <person name="Xiang H."/>
            <person name="Dong X."/>
        </authorList>
    </citation>
    <scope>NUCLEOTIDE SEQUENCE</scope>
    <source>
        <strain evidence="13">ZWT</strain>
    </source>
</reference>
<evidence type="ECO:0000256" key="9">
    <source>
        <dbReference type="ARBA" id="ARBA00023012"/>
    </source>
</evidence>
<keyword evidence="9" id="KW-0902">Two-component regulatory system</keyword>
<dbReference type="SMART" id="SM00387">
    <property type="entry name" value="HATPase_c"/>
    <property type="match status" value="1"/>
</dbReference>
<dbReference type="Proteomes" id="UP001056429">
    <property type="component" value="Unassembled WGS sequence"/>
</dbReference>
<feature type="domain" description="Histidine kinase" evidence="12">
    <location>
        <begin position="126"/>
        <end position="332"/>
    </location>
</feature>
<comment type="catalytic activity">
    <reaction evidence="1">
        <text>ATP + protein L-histidine = ADP + protein N-phospho-L-histidine.</text>
        <dbReference type="EC" id="2.7.13.3"/>
    </reaction>
</comment>
<keyword evidence="7 13" id="KW-0418">Kinase</keyword>
<keyword evidence="4" id="KW-1003">Cell membrane</keyword>
<evidence type="ECO:0000256" key="1">
    <source>
        <dbReference type="ARBA" id="ARBA00000085"/>
    </source>
</evidence>
<dbReference type="Pfam" id="PF02518">
    <property type="entry name" value="HATPase_c"/>
    <property type="match status" value="1"/>
</dbReference>
<keyword evidence="6 11" id="KW-0812">Transmembrane</keyword>
<evidence type="ECO:0000256" key="2">
    <source>
        <dbReference type="ARBA" id="ARBA00004651"/>
    </source>
</evidence>
<evidence type="ECO:0000256" key="11">
    <source>
        <dbReference type="SAM" id="Phobius"/>
    </source>
</evidence>
<dbReference type="EMBL" id="JAGSOJ010000004">
    <property type="protein sequence ID" value="MCM1991834.1"/>
    <property type="molecule type" value="Genomic_DNA"/>
</dbReference>
<evidence type="ECO:0000256" key="8">
    <source>
        <dbReference type="ARBA" id="ARBA00022989"/>
    </source>
</evidence>
<dbReference type="RefSeq" id="WP_250860970.1">
    <property type="nucleotide sequence ID" value="NZ_JAGSOJ010000004.1"/>
</dbReference>
<dbReference type="GO" id="GO:0005886">
    <property type="term" value="C:plasma membrane"/>
    <property type="evidence" value="ECO:0007669"/>
    <property type="project" value="UniProtKB-SubCell"/>
</dbReference>
<reference evidence="13" key="2">
    <citation type="submission" date="2021-04" db="EMBL/GenBank/DDBJ databases">
        <authorList>
            <person name="Dong X."/>
        </authorList>
    </citation>
    <scope>NUCLEOTIDE SEQUENCE</scope>
    <source>
        <strain evidence="13">ZWT</strain>
    </source>
</reference>
<organism evidence="13 14">
    <name type="scientific">Oceanirhabdus seepicola</name>
    <dbReference type="NCBI Taxonomy" id="2828781"/>
    <lineage>
        <taxon>Bacteria</taxon>
        <taxon>Bacillati</taxon>
        <taxon>Bacillota</taxon>
        <taxon>Clostridia</taxon>
        <taxon>Eubacteriales</taxon>
        <taxon>Clostridiaceae</taxon>
        <taxon>Oceanirhabdus</taxon>
    </lineage>
</organism>
<dbReference type="GO" id="GO:0000155">
    <property type="term" value="F:phosphorelay sensor kinase activity"/>
    <property type="evidence" value="ECO:0007669"/>
    <property type="project" value="TreeGrafter"/>
</dbReference>
<keyword evidence="8 11" id="KW-1133">Transmembrane helix</keyword>
<evidence type="ECO:0000256" key="6">
    <source>
        <dbReference type="ARBA" id="ARBA00022692"/>
    </source>
</evidence>
<evidence type="ECO:0000256" key="10">
    <source>
        <dbReference type="ARBA" id="ARBA00023136"/>
    </source>
</evidence>
<accession>A0A9J6P4X4</accession>
<dbReference type="Gene3D" id="3.30.565.10">
    <property type="entry name" value="Histidine kinase-like ATPase, C-terminal domain"/>
    <property type="match status" value="1"/>
</dbReference>
<sequence>MNLYDFLKGKFNEILLNILCAFTLSLYLINVGNSLGEVSLIIIAWVFIVVIVYSTQFLRRKKYYDELIEIVDNMKEKYLIGEMIDCPKYSDAIPYYYLMKKANKSMLEKINEVKGERKEYKEYIEQWIHEIKTPIAAVKLISENDKTSTTRNILYELEKIDGFVEQALFYARSENVDKDYFVKEVSTEKCVTSVLMKNKQMFLRNGIKVKLHNLDNTIYSDGKWIEFIIGLVLDNSIKYKNQQEPKIEIYCEDIKNGVCLNIKDNGIGIEEDELSRVFEKGFTGSNGRMSTKSTGIGLYLCKKLCIKLDHEIKISSVKNQYTKVSIFFPKGNFVKFES</sequence>
<dbReference type="EC" id="2.7.13.3" evidence="3"/>
<dbReference type="GO" id="GO:0004721">
    <property type="term" value="F:phosphoprotein phosphatase activity"/>
    <property type="evidence" value="ECO:0007669"/>
    <property type="project" value="TreeGrafter"/>
</dbReference>
<evidence type="ECO:0000256" key="7">
    <source>
        <dbReference type="ARBA" id="ARBA00022777"/>
    </source>
</evidence>
<keyword evidence="10 11" id="KW-0472">Membrane</keyword>
<dbReference type="GO" id="GO:0016036">
    <property type="term" value="P:cellular response to phosphate starvation"/>
    <property type="evidence" value="ECO:0007669"/>
    <property type="project" value="TreeGrafter"/>
</dbReference>
<dbReference type="PANTHER" id="PTHR45453:SF2">
    <property type="entry name" value="HISTIDINE KINASE"/>
    <property type="match status" value="1"/>
</dbReference>
<name>A0A9J6P4X4_9CLOT</name>
<comment type="subcellular location">
    <subcellularLocation>
        <location evidence="2">Cell membrane</location>
        <topology evidence="2">Multi-pass membrane protein</topology>
    </subcellularLocation>
</comment>
<evidence type="ECO:0000256" key="4">
    <source>
        <dbReference type="ARBA" id="ARBA00022475"/>
    </source>
</evidence>
<evidence type="ECO:0000256" key="5">
    <source>
        <dbReference type="ARBA" id="ARBA00022679"/>
    </source>
</evidence>
<dbReference type="InterPro" id="IPR003594">
    <property type="entry name" value="HATPase_dom"/>
</dbReference>
<dbReference type="InterPro" id="IPR005467">
    <property type="entry name" value="His_kinase_dom"/>
</dbReference>
<proteinExistence type="predicted"/>
<evidence type="ECO:0000256" key="3">
    <source>
        <dbReference type="ARBA" id="ARBA00012438"/>
    </source>
</evidence>
<comment type="caution">
    <text evidence="13">The sequence shown here is derived from an EMBL/GenBank/DDBJ whole genome shotgun (WGS) entry which is preliminary data.</text>
</comment>
<protein>
    <recommendedName>
        <fullName evidence="3">histidine kinase</fullName>
        <ecNumber evidence="3">2.7.13.3</ecNumber>
    </recommendedName>
</protein>
<feature type="transmembrane region" description="Helical" evidence="11">
    <location>
        <begin position="12"/>
        <end position="29"/>
    </location>
</feature>